<organism evidence="1 2">
    <name type="scientific">Flavobacterium cheongpyeongense</name>
    <dbReference type="NCBI Taxonomy" id="2212651"/>
    <lineage>
        <taxon>Bacteria</taxon>
        <taxon>Pseudomonadati</taxon>
        <taxon>Bacteroidota</taxon>
        <taxon>Flavobacteriia</taxon>
        <taxon>Flavobacteriales</taxon>
        <taxon>Flavobacteriaceae</taxon>
        <taxon>Flavobacterium</taxon>
    </lineage>
</organism>
<comment type="caution">
    <text evidence="1">The sequence shown here is derived from an EMBL/GenBank/DDBJ whole genome shotgun (WGS) entry which is preliminary data.</text>
</comment>
<protein>
    <submittedName>
        <fullName evidence="1">Uncharacterized protein</fullName>
    </submittedName>
</protein>
<dbReference type="Proteomes" id="UP000247903">
    <property type="component" value="Unassembled WGS sequence"/>
</dbReference>
<reference evidence="1 2" key="1">
    <citation type="submission" date="2018-05" db="EMBL/GenBank/DDBJ databases">
        <title>Flavobacterium sp. strain IMCC34759, incomplete genome.</title>
        <authorList>
            <person name="Joung Y."/>
            <person name="Cho J."/>
        </authorList>
    </citation>
    <scope>NUCLEOTIDE SEQUENCE [LARGE SCALE GENOMIC DNA]</scope>
    <source>
        <strain evidence="1 2">IMCC34759</strain>
    </source>
</reference>
<keyword evidence="2" id="KW-1185">Reference proteome</keyword>
<dbReference type="EMBL" id="QJHK01000007">
    <property type="protein sequence ID" value="PXY40837.1"/>
    <property type="molecule type" value="Genomic_DNA"/>
</dbReference>
<dbReference type="AlphaFoldDB" id="A0A2V4BQ00"/>
<evidence type="ECO:0000313" key="2">
    <source>
        <dbReference type="Proteomes" id="UP000247903"/>
    </source>
</evidence>
<gene>
    <name evidence="1" type="ORF">DMB65_09650</name>
</gene>
<accession>A0A2V4BQ00</accession>
<name>A0A2V4BQ00_9FLAO</name>
<sequence length="142" mass="16598">MKKKISPYLQVMEYCLSFLKKLSDEEIAKIENGDLVIQFDLIEKKQNLKQKKDSITFSTTEIIDFLNTVGERDEAMKYLDSLFISRLSLEEILRKLDYPHTKKDNLEKLKQKIIEATIGFRLRSEAIQGKSDSSRSDFKDNI</sequence>
<dbReference type="RefSeq" id="WP_110306449.1">
    <property type="nucleotide sequence ID" value="NZ_QJHK01000007.1"/>
</dbReference>
<evidence type="ECO:0000313" key="1">
    <source>
        <dbReference type="EMBL" id="PXY40837.1"/>
    </source>
</evidence>
<proteinExistence type="predicted"/>
<dbReference type="OrthoDB" id="1551150at2"/>